<dbReference type="Proteomes" id="UP000542674">
    <property type="component" value="Unassembled WGS sequence"/>
</dbReference>
<dbReference type="PROSITE" id="PS51746">
    <property type="entry name" value="PPM_2"/>
    <property type="match status" value="1"/>
</dbReference>
<dbReference type="EMBL" id="JACHJS010000001">
    <property type="protein sequence ID" value="MBB4966992.1"/>
    <property type="molecule type" value="Genomic_DNA"/>
</dbReference>
<dbReference type="InterPro" id="IPR036457">
    <property type="entry name" value="PPM-type-like_dom_sf"/>
</dbReference>
<evidence type="ECO:0000256" key="1">
    <source>
        <dbReference type="SAM" id="MobiDB-lite"/>
    </source>
</evidence>
<dbReference type="SUPFAM" id="SSF81606">
    <property type="entry name" value="PP2C-like"/>
    <property type="match status" value="1"/>
</dbReference>
<dbReference type="AlphaFoldDB" id="A0A7W7WXD7"/>
<keyword evidence="4" id="KW-1185">Reference proteome</keyword>
<feature type="region of interest" description="Disordered" evidence="1">
    <location>
        <begin position="99"/>
        <end position="143"/>
    </location>
</feature>
<evidence type="ECO:0000313" key="3">
    <source>
        <dbReference type="EMBL" id="MBB4966992.1"/>
    </source>
</evidence>
<dbReference type="InterPro" id="IPR001932">
    <property type="entry name" value="PPM-type_phosphatase-like_dom"/>
</dbReference>
<name>A0A7W7WXD7_9PSEU</name>
<comment type="caution">
    <text evidence="3">The sequence shown here is derived from an EMBL/GenBank/DDBJ whole genome shotgun (WGS) entry which is preliminary data.</text>
</comment>
<proteinExistence type="predicted"/>
<evidence type="ECO:0000259" key="2">
    <source>
        <dbReference type="PROSITE" id="PS51746"/>
    </source>
</evidence>
<dbReference type="SMART" id="SM00332">
    <property type="entry name" value="PP2Cc"/>
    <property type="match status" value="1"/>
</dbReference>
<sequence>MTVLDHRAPSTGWATARNARRYRADAAAVRTSPHAFAAAVADGIGDTPRAAEAARRFAEVALDAAWLHGPTAGIMAARRAASSPHPDEPALTALAPARHAEPGPHRATTPGHDGPPLRLHRPAPHLRPVPNRPAASPDDRPPGNAVLVVATGDHRGWSVAWAGDARAYLVTDGDAIPLTTDHTVGRYFRDRGADPGPRLDHVVTSTVRSGAIGTTHGRSTGRLVLVTDGVHRVLDAATLGRVTRAVADPADAAGALLDAARAAGTTDDCAAVVLDLSRPAARAALHAAA</sequence>
<dbReference type="Gene3D" id="3.60.40.10">
    <property type="entry name" value="PPM-type phosphatase domain"/>
    <property type="match status" value="1"/>
</dbReference>
<feature type="domain" description="PPM-type phosphatase" evidence="2">
    <location>
        <begin position="10"/>
        <end position="276"/>
    </location>
</feature>
<protein>
    <submittedName>
        <fullName evidence="3">Serine/threonine protein phosphatase PrpC</fullName>
    </submittedName>
</protein>
<accession>A0A7W7WXD7</accession>
<dbReference type="RefSeq" id="WP_184671342.1">
    <property type="nucleotide sequence ID" value="NZ_BAABAI010000037.1"/>
</dbReference>
<evidence type="ECO:0000313" key="4">
    <source>
        <dbReference type="Proteomes" id="UP000542674"/>
    </source>
</evidence>
<organism evidence="3 4">
    <name type="scientific">Saccharothrix violaceirubra</name>
    <dbReference type="NCBI Taxonomy" id="413306"/>
    <lineage>
        <taxon>Bacteria</taxon>
        <taxon>Bacillati</taxon>
        <taxon>Actinomycetota</taxon>
        <taxon>Actinomycetes</taxon>
        <taxon>Pseudonocardiales</taxon>
        <taxon>Pseudonocardiaceae</taxon>
        <taxon>Saccharothrix</taxon>
    </lineage>
</organism>
<reference evidence="3 4" key="1">
    <citation type="submission" date="2020-08" db="EMBL/GenBank/DDBJ databases">
        <title>Sequencing the genomes of 1000 actinobacteria strains.</title>
        <authorList>
            <person name="Klenk H.-P."/>
        </authorList>
    </citation>
    <scope>NUCLEOTIDE SEQUENCE [LARGE SCALE GENOMIC DNA]</scope>
    <source>
        <strain evidence="3 4">DSM 45084</strain>
    </source>
</reference>
<gene>
    <name evidence="3" type="ORF">F4559_004351</name>
</gene>
<dbReference type="Pfam" id="PF00481">
    <property type="entry name" value="PP2C"/>
    <property type="match status" value="1"/>
</dbReference>